<evidence type="ECO:0000256" key="2">
    <source>
        <dbReference type="SAM" id="Coils"/>
    </source>
</evidence>
<evidence type="ECO:0000256" key="1">
    <source>
        <dbReference type="ARBA" id="ARBA00022729"/>
    </source>
</evidence>
<dbReference type="CDD" id="cd16325">
    <property type="entry name" value="LolA"/>
    <property type="match status" value="1"/>
</dbReference>
<accession>A0ABV8UKS0</accession>
<dbReference type="SUPFAM" id="SSF89392">
    <property type="entry name" value="Prokaryotic lipoproteins and lipoprotein localization factors"/>
    <property type="match status" value="1"/>
</dbReference>
<dbReference type="Gene3D" id="2.50.20.10">
    <property type="entry name" value="Lipoprotein localisation LolA/LolB/LppX"/>
    <property type="match status" value="1"/>
</dbReference>
<keyword evidence="3" id="KW-0812">Transmembrane</keyword>
<evidence type="ECO:0000313" key="4">
    <source>
        <dbReference type="EMBL" id="MFC4351876.1"/>
    </source>
</evidence>
<name>A0ABV8UKS0_9PROT</name>
<feature type="transmembrane region" description="Helical" evidence="3">
    <location>
        <begin position="20"/>
        <end position="38"/>
    </location>
</feature>
<dbReference type="PANTHER" id="PTHR35869">
    <property type="entry name" value="OUTER-MEMBRANE LIPOPROTEIN CARRIER PROTEIN"/>
    <property type="match status" value="1"/>
</dbReference>
<proteinExistence type="predicted"/>
<protein>
    <submittedName>
        <fullName evidence="4">Outer membrane lipoprotein carrier protein LolA</fullName>
    </submittedName>
</protein>
<dbReference type="PANTHER" id="PTHR35869:SF1">
    <property type="entry name" value="OUTER-MEMBRANE LIPOPROTEIN CARRIER PROTEIN"/>
    <property type="match status" value="1"/>
</dbReference>
<dbReference type="InterPro" id="IPR004564">
    <property type="entry name" value="OM_lipoprot_carrier_LolA-like"/>
</dbReference>
<dbReference type="Pfam" id="PF03548">
    <property type="entry name" value="LolA"/>
    <property type="match status" value="1"/>
</dbReference>
<comment type="caution">
    <text evidence="4">The sequence shown here is derived from an EMBL/GenBank/DDBJ whole genome shotgun (WGS) entry which is preliminary data.</text>
</comment>
<keyword evidence="4" id="KW-0449">Lipoprotein</keyword>
<evidence type="ECO:0000256" key="3">
    <source>
        <dbReference type="SAM" id="Phobius"/>
    </source>
</evidence>
<organism evidence="4 5">
    <name type="scientific">Fodinicurvata halophila</name>
    <dbReference type="NCBI Taxonomy" id="1419723"/>
    <lineage>
        <taxon>Bacteria</taxon>
        <taxon>Pseudomonadati</taxon>
        <taxon>Pseudomonadota</taxon>
        <taxon>Alphaproteobacteria</taxon>
        <taxon>Rhodospirillales</taxon>
        <taxon>Rhodovibrionaceae</taxon>
        <taxon>Fodinicurvata</taxon>
    </lineage>
</organism>
<keyword evidence="5" id="KW-1185">Reference proteome</keyword>
<keyword evidence="2" id="KW-0175">Coiled coil</keyword>
<feature type="coiled-coil region" evidence="2">
    <location>
        <begin position="40"/>
        <end position="67"/>
    </location>
</feature>
<dbReference type="EMBL" id="JBHSCW010000004">
    <property type="protein sequence ID" value="MFC4351876.1"/>
    <property type="molecule type" value="Genomic_DNA"/>
</dbReference>
<keyword evidence="3" id="KW-1133">Transmembrane helix</keyword>
<dbReference type="RefSeq" id="WP_382422221.1">
    <property type="nucleotide sequence ID" value="NZ_JBHSCW010000004.1"/>
</dbReference>
<sequence>MRVLSSLPAPSVALSQSNWLVWLAPIFAALALLVYPLTAQAELSEDQQELVEEVESYLNDIDTMEGRFVQVTSTGNYAEGDVALQRPGRMRFEYDKPNPTLLVADGFNLTVYDRELDEATMLPLRQTPLWLLLREDVSFTAEDLEILDVMERDGTIAILMQQADEPGMGKIEIHVSTDPMRLKRWIVTDAQGVETTVSLANIEYGVDFQPRTFDVQNLPGVMAPGMDPRRGR</sequence>
<keyword evidence="1" id="KW-0732">Signal</keyword>
<gene>
    <name evidence="4" type="ORF">ACFOW6_10015</name>
</gene>
<evidence type="ECO:0000313" key="5">
    <source>
        <dbReference type="Proteomes" id="UP001595799"/>
    </source>
</evidence>
<dbReference type="InterPro" id="IPR029046">
    <property type="entry name" value="LolA/LolB/LppX"/>
</dbReference>
<reference evidence="5" key="1">
    <citation type="journal article" date="2019" name="Int. J. Syst. Evol. Microbiol.">
        <title>The Global Catalogue of Microorganisms (GCM) 10K type strain sequencing project: providing services to taxonomists for standard genome sequencing and annotation.</title>
        <authorList>
            <consortium name="The Broad Institute Genomics Platform"/>
            <consortium name="The Broad Institute Genome Sequencing Center for Infectious Disease"/>
            <person name="Wu L."/>
            <person name="Ma J."/>
        </authorList>
    </citation>
    <scope>NUCLEOTIDE SEQUENCE [LARGE SCALE GENOMIC DNA]</scope>
    <source>
        <strain evidence="5">CECT 8472</strain>
    </source>
</reference>
<dbReference type="Proteomes" id="UP001595799">
    <property type="component" value="Unassembled WGS sequence"/>
</dbReference>
<keyword evidence="3" id="KW-0472">Membrane</keyword>